<organism evidence="8 9">
    <name type="scientific">Oidiodendron maius (strain Zn)</name>
    <dbReference type="NCBI Taxonomy" id="913774"/>
    <lineage>
        <taxon>Eukaryota</taxon>
        <taxon>Fungi</taxon>
        <taxon>Dikarya</taxon>
        <taxon>Ascomycota</taxon>
        <taxon>Pezizomycotina</taxon>
        <taxon>Leotiomycetes</taxon>
        <taxon>Leotiomycetes incertae sedis</taxon>
        <taxon>Myxotrichaceae</taxon>
        <taxon>Oidiodendron</taxon>
    </lineage>
</organism>
<dbReference type="Proteomes" id="UP000054321">
    <property type="component" value="Unassembled WGS sequence"/>
</dbReference>
<comment type="similarity">
    <text evidence="2">Belongs to the glycosyl hydrolase 16 family.</text>
</comment>
<dbReference type="GO" id="GO:0009251">
    <property type="term" value="P:glucan catabolic process"/>
    <property type="evidence" value="ECO:0007669"/>
    <property type="project" value="TreeGrafter"/>
</dbReference>
<evidence type="ECO:0000256" key="2">
    <source>
        <dbReference type="ARBA" id="ARBA00006865"/>
    </source>
</evidence>
<keyword evidence="6" id="KW-0732">Signal</keyword>
<keyword evidence="5" id="KW-0326">Glycosidase</keyword>
<dbReference type="STRING" id="913774.A0A0C3HDI0"/>
<evidence type="ECO:0000313" key="8">
    <source>
        <dbReference type="EMBL" id="KIN06301.1"/>
    </source>
</evidence>
<dbReference type="Gene3D" id="2.60.120.200">
    <property type="match status" value="1"/>
</dbReference>
<keyword evidence="4 8" id="KW-0378">Hydrolase</keyword>
<keyword evidence="9" id="KW-1185">Reference proteome</keyword>
<dbReference type="OrthoDB" id="192832at2759"/>
<dbReference type="InterPro" id="IPR000757">
    <property type="entry name" value="Beta-glucanase-like"/>
</dbReference>
<evidence type="ECO:0000256" key="1">
    <source>
        <dbReference type="ARBA" id="ARBA00000124"/>
    </source>
</evidence>
<dbReference type="SUPFAM" id="SSF49899">
    <property type="entry name" value="Concanavalin A-like lectins/glucanases"/>
    <property type="match status" value="1"/>
</dbReference>
<dbReference type="PROSITE" id="PS51762">
    <property type="entry name" value="GH16_2"/>
    <property type="match status" value="1"/>
</dbReference>
<dbReference type="CDD" id="cd02181">
    <property type="entry name" value="GH16_fungal_Lam16A_glucanase"/>
    <property type="match status" value="1"/>
</dbReference>
<dbReference type="PANTHER" id="PTHR10963">
    <property type="entry name" value="GLYCOSYL HYDROLASE-RELATED"/>
    <property type="match status" value="1"/>
</dbReference>
<protein>
    <recommendedName>
        <fullName evidence="3">endo-1,3(4)-beta-glucanase</fullName>
        <ecNumber evidence="3">3.2.1.6</ecNumber>
    </recommendedName>
</protein>
<feature type="signal peptide" evidence="6">
    <location>
        <begin position="1"/>
        <end position="22"/>
    </location>
</feature>
<proteinExistence type="inferred from homology"/>
<comment type="catalytic activity">
    <reaction evidence="1">
        <text>Endohydrolysis of (1-&gt;3)- or (1-&gt;4)-linkages in beta-D-glucans when the glucose residue whose reducing group is involved in the linkage to be hydrolyzed is itself substituted at C-3.</text>
        <dbReference type="EC" id="3.2.1.6"/>
    </reaction>
</comment>
<evidence type="ECO:0000256" key="5">
    <source>
        <dbReference type="ARBA" id="ARBA00023295"/>
    </source>
</evidence>
<accession>A0A0C3HDI0</accession>
<evidence type="ECO:0000313" key="9">
    <source>
        <dbReference type="Proteomes" id="UP000054321"/>
    </source>
</evidence>
<dbReference type="InParanoid" id="A0A0C3HDI0"/>
<evidence type="ECO:0000256" key="3">
    <source>
        <dbReference type="ARBA" id="ARBA00012599"/>
    </source>
</evidence>
<feature type="chain" id="PRO_5002165013" description="endo-1,3(4)-beta-glucanase" evidence="6">
    <location>
        <begin position="23"/>
        <end position="315"/>
    </location>
</feature>
<dbReference type="EMBL" id="KN832871">
    <property type="protein sequence ID" value="KIN06301.1"/>
    <property type="molecule type" value="Genomic_DNA"/>
</dbReference>
<dbReference type="HOGENOM" id="CLU_016972_1_1_1"/>
<evidence type="ECO:0000259" key="7">
    <source>
        <dbReference type="PROSITE" id="PS51762"/>
    </source>
</evidence>
<dbReference type="Pfam" id="PF26113">
    <property type="entry name" value="GH16_XgeA"/>
    <property type="match status" value="1"/>
</dbReference>
<reference evidence="8 9" key="1">
    <citation type="submission" date="2014-04" db="EMBL/GenBank/DDBJ databases">
        <authorList>
            <consortium name="DOE Joint Genome Institute"/>
            <person name="Kuo A."/>
            <person name="Martino E."/>
            <person name="Perotto S."/>
            <person name="Kohler A."/>
            <person name="Nagy L.G."/>
            <person name="Floudas D."/>
            <person name="Copeland A."/>
            <person name="Barry K.W."/>
            <person name="Cichocki N."/>
            <person name="Veneault-Fourrey C."/>
            <person name="LaButti K."/>
            <person name="Lindquist E.A."/>
            <person name="Lipzen A."/>
            <person name="Lundell T."/>
            <person name="Morin E."/>
            <person name="Murat C."/>
            <person name="Sun H."/>
            <person name="Tunlid A."/>
            <person name="Henrissat B."/>
            <person name="Grigoriev I.V."/>
            <person name="Hibbett D.S."/>
            <person name="Martin F."/>
            <person name="Nordberg H.P."/>
            <person name="Cantor M.N."/>
            <person name="Hua S.X."/>
        </authorList>
    </citation>
    <scope>NUCLEOTIDE SEQUENCE [LARGE SCALE GENOMIC DNA]</scope>
    <source>
        <strain evidence="8 9">Zn</strain>
    </source>
</reference>
<reference evidence="9" key="2">
    <citation type="submission" date="2015-01" db="EMBL/GenBank/DDBJ databases">
        <title>Evolutionary Origins and Diversification of the Mycorrhizal Mutualists.</title>
        <authorList>
            <consortium name="DOE Joint Genome Institute"/>
            <consortium name="Mycorrhizal Genomics Consortium"/>
            <person name="Kohler A."/>
            <person name="Kuo A."/>
            <person name="Nagy L.G."/>
            <person name="Floudas D."/>
            <person name="Copeland A."/>
            <person name="Barry K.W."/>
            <person name="Cichocki N."/>
            <person name="Veneault-Fourrey C."/>
            <person name="LaButti K."/>
            <person name="Lindquist E.A."/>
            <person name="Lipzen A."/>
            <person name="Lundell T."/>
            <person name="Morin E."/>
            <person name="Murat C."/>
            <person name="Riley R."/>
            <person name="Ohm R."/>
            <person name="Sun H."/>
            <person name="Tunlid A."/>
            <person name="Henrissat B."/>
            <person name="Grigoriev I.V."/>
            <person name="Hibbett D.S."/>
            <person name="Martin F."/>
        </authorList>
    </citation>
    <scope>NUCLEOTIDE SEQUENCE [LARGE SCALE GENOMIC DNA]</scope>
    <source>
        <strain evidence="9">Zn</strain>
    </source>
</reference>
<name>A0A0C3HDI0_OIDMZ</name>
<dbReference type="GO" id="GO:0052861">
    <property type="term" value="F:endo-1,3(4)-beta-glucanase activity"/>
    <property type="evidence" value="ECO:0007669"/>
    <property type="project" value="UniProtKB-EC"/>
</dbReference>
<evidence type="ECO:0000256" key="4">
    <source>
        <dbReference type="ARBA" id="ARBA00022801"/>
    </source>
</evidence>
<evidence type="ECO:0000256" key="6">
    <source>
        <dbReference type="SAM" id="SignalP"/>
    </source>
</evidence>
<dbReference type="FunFam" id="2.60.120.200:FF:000114">
    <property type="entry name" value="Probable endo-1,3(4)-beta-glucanase NFIA_089530"/>
    <property type="match status" value="1"/>
</dbReference>
<gene>
    <name evidence="8" type="ORF">OIDMADRAFT_176386</name>
</gene>
<dbReference type="EC" id="3.2.1.6" evidence="3"/>
<dbReference type="InterPro" id="IPR050546">
    <property type="entry name" value="Glycosyl_Hydrlase_16"/>
</dbReference>
<dbReference type="InterPro" id="IPR013320">
    <property type="entry name" value="ConA-like_dom_sf"/>
</dbReference>
<feature type="domain" description="GH16" evidence="7">
    <location>
        <begin position="23"/>
        <end position="315"/>
    </location>
</feature>
<dbReference type="AlphaFoldDB" id="A0A0C3HDI0"/>
<sequence length="315" mass="33953">MLPAHIFLSGAGLFTLFISANAYTLVNTFDETNFLDEFDFFTAADPTNGFVQYISQSVAENDDLVRYENNQIYIGVDYTTQNPVGGRSSVRVSSSQTYTQGVFIADIEHMPGGICGTWPAFWSFGPNWPRSGEIDIIEGVNSATTDTITLHTSAGCTVSNYNSAAGTMTLETDCSAGNSNDGCGVSTTNTNAYGEGFNAVGGGVYAMQWASTGIYVWFFQRGQIPSDITNGTPNVASWGTPMATFSGSGCDFDTAFQNHNLVFDTTFCGDWAGQDSVWGSSSCSRLAPTCNDYVANNPAAFTDAYWLINYVKVYQ</sequence>
<dbReference type="PANTHER" id="PTHR10963:SF24">
    <property type="entry name" value="GLYCOSIDASE C21B10.07-RELATED"/>
    <property type="match status" value="1"/>
</dbReference>